<dbReference type="PANTHER" id="PTHR30267:SF2">
    <property type="entry name" value="PROTEIN PRKA"/>
    <property type="match status" value="1"/>
</dbReference>
<gene>
    <name evidence="2" type="ORF">A2924_03260</name>
</gene>
<name>A0A1F5X0K0_9BACT</name>
<dbReference type="InterPro" id="IPR027417">
    <property type="entry name" value="P-loop_NTPase"/>
</dbReference>
<dbReference type="Proteomes" id="UP000178046">
    <property type="component" value="Unassembled WGS sequence"/>
</dbReference>
<comment type="caution">
    <text evidence="2">The sequence shown here is derived from an EMBL/GenBank/DDBJ whole genome shotgun (WGS) entry which is preliminary data.</text>
</comment>
<proteinExistence type="predicted"/>
<dbReference type="SMART" id="SM00763">
    <property type="entry name" value="AAA_PrkA"/>
    <property type="match status" value="1"/>
</dbReference>
<organism evidence="2 3">
    <name type="scientific">Candidatus Giovannonibacteria bacterium RIFCSPLOWO2_01_FULL_44_16</name>
    <dbReference type="NCBI Taxonomy" id="1798348"/>
    <lineage>
        <taxon>Bacteria</taxon>
        <taxon>Candidatus Giovannoniibacteriota</taxon>
    </lineage>
</organism>
<accession>A0A1F5X0K0</accession>
<keyword evidence="2" id="KW-0418">Kinase</keyword>
<keyword evidence="2" id="KW-0808">Transferase</keyword>
<dbReference type="AlphaFoldDB" id="A0A1F5X0K0"/>
<dbReference type="Pfam" id="PF06798">
    <property type="entry name" value="PrkA"/>
    <property type="match status" value="1"/>
</dbReference>
<dbReference type="Pfam" id="PF08298">
    <property type="entry name" value="AAA_PrkA"/>
    <property type="match status" value="1"/>
</dbReference>
<dbReference type="SUPFAM" id="SSF52540">
    <property type="entry name" value="P-loop containing nucleoside triphosphate hydrolases"/>
    <property type="match status" value="1"/>
</dbReference>
<dbReference type="EMBL" id="MFIA01000042">
    <property type="protein sequence ID" value="OGF81390.1"/>
    <property type="molecule type" value="Genomic_DNA"/>
</dbReference>
<dbReference type="InterPro" id="IPR010650">
    <property type="entry name" value="PrkA_C"/>
</dbReference>
<dbReference type="GO" id="GO:0004672">
    <property type="term" value="F:protein kinase activity"/>
    <property type="evidence" value="ECO:0007669"/>
    <property type="project" value="TreeGrafter"/>
</dbReference>
<dbReference type="Gene3D" id="3.40.50.300">
    <property type="entry name" value="P-loop containing nucleotide triphosphate hydrolases"/>
    <property type="match status" value="1"/>
</dbReference>
<reference evidence="2 3" key="1">
    <citation type="journal article" date="2016" name="Nat. Commun.">
        <title>Thousands of microbial genomes shed light on interconnected biogeochemical processes in an aquifer system.</title>
        <authorList>
            <person name="Anantharaman K."/>
            <person name="Brown C.T."/>
            <person name="Hug L.A."/>
            <person name="Sharon I."/>
            <person name="Castelle C.J."/>
            <person name="Probst A.J."/>
            <person name="Thomas B.C."/>
            <person name="Singh A."/>
            <person name="Wilkins M.J."/>
            <person name="Karaoz U."/>
            <person name="Brodie E.L."/>
            <person name="Williams K.H."/>
            <person name="Hubbard S.S."/>
            <person name="Banfield J.F."/>
        </authorList>
    </citation>
    <scope>NUCLEOTIDE SEQUENCE [LARGE SCALE GENOMIC DNA]</scope>
</reference>
<evidence type="ECO:0000313" key="3">
    <source>
        <dbReference type="Proteomes" id="UP000178046"/>
    </source>
</evidence>
<dbReference type="PANTHER" id="PTHR30267">
    <property type="entry name" value="PROTEIN KINASE PRKA"/>
    <property type="match status" value="1"/>
</dbReference>
<sequence length="689" mass="78524">MSEQIVVADNEKLGFHVRQVLDGERKFENAAQSVSRMILKQSPVKITRAGKTVYDFPFFREGKKHIVGWYDEINDFVHFVKSAAGGDSAAEMAFVLVGEPGNGKTFFVDYICRKYRQFLSLPQNRRYTFKFVGLDKALEYDKKVSEMHSLTFEDPMILAMNLFDDQVRSEEVFLKNGLDERTAETMFARRRPLGASTEYLWFALMERFGGDVEKCLEHVKVIPVPMRESLGTTTGKYSAKDKITSSSVDLLGEESLQNLLLLKLGDPNKFDLNRGALARVAGGGVHFSDELFKNKKDLVQIYLQVIQNRTIEMDGFIWPIDTLIIATSNNYEYNRFVSEKEESPIKDRCRICYVGHNTDYKLQFELTSYSLGNETQTTIMGEPMHRDPNLIYAASVAVTLTRLLKTEKLDEIETMKLEAGEIAGEKGIKTLLEAKDKANASPDVTKRWGQSGLGHRDEGRILQILSAMAESNEGKCMFAKDVFKACERVILDYVSDANDRSKYMNDLKVARQLYREQVKTGIFNAYRDDAHAIRKDVMNYVNMLIGSDAENQGPDKMWKYRDPQTGKMASIRIDENYINSVEKRMGLNNKEQKESFRNTIRKIYGQRISVDPNYDFMDNQKLVKAVTDVRLESDVAGAGSLVGALANKTNEENVNLSNRMVKTMREKLGYCNTCAEKTIQYFCEKDDES</sequence>
<evidence type="ECO:0000259" key="1">
    <source>
        <dbReference type="SMART" id="SM00763"/>
    </source>
</evidence>
<protein>
    <submittedName>
        <fullName evidence="2">Serine protein kinase</fullName>
    </submittedName>
</protein>
<evidence type="ECO:0000313" key="2">
    <source>
        <dbReference type="EMBL" id="OGF81390.1"/>
    </source>
</evidence>
<dbReference type="InterPro" id="IPR013153">
    <property type="entry name" value="Prk_AAA"/>
</dbReference>
<feature type="domain" description="PrkA AAA" evidence="1">
    <location>
        <begin position="15"/>
        <end position="410"/>
    </location>
</feature>